<comment type="caution">
    <text evidence="2">The sequence shown here is derived from an EMBL/GenBank/DDBJ whole genome shotgun (WGS) entry which is preliminary data.</text>
</comment>
<dbReference type="EMBL" id="SOGN01000016">
    <property type="protein sequence ID" value="TFC83284.1"/>
    <property type="molecule type" value="Genomic_DNA"/>
</dbReference>
<name>A0A4R8XXF5_9MICO</name>
<protein>
    <submittedName>
        <fullName evidence="2">DUF4307 domain-containing protein</fullName>
    </submittedName>
</protein>
<organism evidence="2 3">
    <name type="scientific">Cryobacterium cheniae</name>
    <dbReference type="NCBI Taxonomy" id="1259262"/>
    <lineage>
        <taxon>Bacteria</taxon>
        <taxon>Bacillati</taxon>
        <taxon>Actinomycetota</taxon>
        <taxon>Actinomycetes</taxon>
        <taxon>Micrococcales</taxon>
        <taxon>Microbacteriaceae</taxon>
        <taxon>Cryobacterium</taxon>
    </lineage>
</organism>
<keyword evidence="3" id="KW-1185">Reference proteome</keyword>
<sequence>MALSSNLDTRYGRAPNRDTRDRRILFVTAGSLAALLLGFVVWVGLGASEPLIETRDIRHSIIDENTVSVTFEASIPVGRTASCAVQALNQSFTVVGWKVVDLPASTVYSRSTTTDVRTTEQSNTGLIYRCWLT</sequence>
<evidence type="ECO:0000313" key="3">
    <source>
        <dbReference type="Proteomes" id="UP000298433"/>
    </source>
</evidence>
<keyword evidence="1" id="KW-0812">Transmembrane</keyword>
<evidence type="ECO:0000256" key="1">
    <source>
        <dbReference type="SAM" id="Phobius"/>
    </source>
</evidence>
<dbReference type="RefSeq" id="WP_134368852.1">
    <property type="nucleotide sequence ID" value="NZ_SOGN01000016.1"/>
</dbReference>
<dbReference type="Proteomes" id="UP000298433">
    <property type="component" value="Unassembled WGS sequence"/>
</dbReference>
<dbReference type="Pfam" id="PF14155">
    <property type="entry name" value="DUF4307"/>
    <property type="match status" value="1"/>
</dbReference>
<proteinExistence type="predicted"/>
<dbReference type="InterPro" id="IPR025443">
    <property type="entry name" value="DUF4307"/>
</dbReference>
<gene>
    <name evidence="2" type="ORF">E3T23_02630</name>
</gene>
<keyword evidence="1" id="KW-1133">Transmembrane helix</keyword>
<reference evidence="2 3" key="1">
    <citation type="submission" date="2019-03" db="EMBL/GenBank/DDBJ databases">
        <title>Genomics of glacier-inhabiting Cryobacterium strains.</title>
        <authorList>
            <person name="Liu Q."/>
            <person name="Xin Y.-H."/>
        </authorList>
    </citation>
    <scope>NUCLEOTIDE SEQUENCE [LARGE SCALE GENOMIC DNA]</scope>
    <source>
        <strain evidence="2 3">TMT2-48-2</strain>
    </source>
</reference>
<dbReference type="AlphaFoldDB" id="A0A4R8XXF5"/>
<dbReference type="OrthoDB" id="4793644at2"/>
<accession>A0A4R8XXF5</accession>
<feature type="transmembrane region" description="Helical" evidence="1">
    <location>
        <begin position="24"/>
        <end position="45"/>
    </location>
</feature>
<keyword evidence="1" id="KW-0472">Membrane</keyword>
<evidence type="ECO:0000313" key="2">
    <source>
        <dbReference type="EMBL" id="TFC83284.1"/>
    </source>
</evidence>